<sequence length="798" mass="89607">MEAKTKEQLLIEYPDHEVRDNLFRLRSLSDLLSMCIISDSYKVPAHVHEAITLTSHGDGIFRQLIRKRIPFGESRLMCFLELAGSDLLIDPEMNSKAIAAAIGREIQEGSILYPFIFGRTLYDKAFDEMDLPDEGGQLSTTKTINLLRDTPQGVFQVHSYVTGPFGLLESEQLRFYYPDRNIPLKHCSDSHCQVIHEVDLTTGHEAAVNRHRSEIKRILKKDEENSGAWFEFLNQIFLERFNPVRDNVGDPLVAVLGDCLTEPELVSLAEWLLDQTKGRLRAVCNGLALVGKASDIARGLNRAQLMQLCLTMSDRDIINGIDSLVFSGDILIPADEIRRPVVNKDVSFGRLRLRAEIGSKGLRIMSRSMNVAPLRLHNLIESMYRMDSTEDREELEWQLRSESVDGLEARLERYLQNQSPNSVVKSLVLARKSNAVTACEVLGLREGATDDPDFISLVLWKLGFASLLKDDPHADFWRLHEEMDRMARSGSGGPSLASAEKFRGVAANYFVALENLLTDSLTFTVWALTGDHFASGQPFVFRPSADVPASFSWLQEAASRSGAVLEFSGKTSLHGLCRGFQLLAGELKVLWRSREMNLRSEDEVPRWASQQPLQRFPFLHKVPFLDLTDGSRATTLSQLQEISRILVSNNISEDRNSWLHGGRAAADFDSVRSSLEAIRSAVNIVEDCGFARLSYAVSSRTIDGYGRDVVTLESPRGISLSMHEPSHYDWLNLPGPGMALHIMTAACFASPGQFLRFQSKSSSSYSEFWSNFPRRKPKSRYLKSDVWEASIPEQISKG</sequence>
<dbReference type="Proteomes" id="UP001432222">
    <property type="component" value="Chromosome"/>
</dbReference>
<evidence type="ECO:0000313" key="2">
    <source>
        <dbReference type="Proteomes" id="UP001432222"/>
    </source>
</evidence>
<dbReference type="EMBL" id="CP108110">
    <property type="protein sequence ID" value="WUQ86185.1"/>
    <property type="molecule type" value="Genomic_DNA"/>
</dbReference>
<accession>A0ABZ1U4S5</accession>
<name>A0ABZ1U4S5_9ACTN</name>
<keyword evidence="2" id="KW-1185">Reference proteome</keyword>
<organism evidence="1 2">
    <name type="scientific">Kitasatospora purpeofusca</name>
    <dbReference type="NCBI Taxonomy" id="67352"/>
    <lineage>
        <taxon>Bacteria</taxon>
        <taxon>Bacillati</taxon>
        <taxon>Actinomycetota</taxon>
        <taxon>Actinomycetes</taxon>
        <taxon>Kitasatosporales</taxon>
        <taxon>Streptomycetaceae</taxon>
        <taxon>Kitasatospora</taxon>
    </lineage>
</organism>
<gene>
    <name evidence="1" type="ORF">OHA16_26450</name>
</gene>
<protein>
    <submittedName>
        <fullName evidence="1">Uncharacterized protein</fullName>
    </submittedName>
</protein>
<evidence type="ECO:0000313" key="1">
    <source>
        <dbReference type="EMBL" id="WUQ86185.1"/>
    </source>
</evidence>
<dbReference type="RefSeq" id="WP_328956827.1">
    <property type="nucleotide sequence ID" value="NZ_CP108110.1"/>
</dbReference>
<proteinExistence type="predicted"/>
<reference evidence="1" key="1">
    <citation type="submission" date="2022-10" db="EMBL/GenBank/DDBJ databases">
        <title>The complete genomes of actinobacterial strains from the NBC collection.</title>
        <authorList>
            <person name="Joergensen T.S."/>
            <person name="Alvarez Arevalo M."/>
            <person name="Sterndorff E.B."/>
            <person name="Faurdal D."/>
            <person name="Vuksanovic O."/>
            <person name="Mourched A.-S."/>
            <person name="Charusanti P."/>
            <person name="Shaw S."/>
            <person name="Blin K."/>
            <person name="Weber T."/>
        </authorList>
    </citation>
    <scope>NUCLEOTIDE SEQUENCE</scope>
    <source>
        <strain evidence="1">NBC_00222</strain>
    </source>
</reference>